<reference evidence="2 3" key="1">
    <citation type="journal article" date="2016" name="Nat. Commun.">
        <title>Extremotolerant tardigrade genome and improved radiotolerance of human cultured cells by tardigrade-unique protein.</title>
        <authorList>
            <person name="Hashimoto T."/>
            <person name="Horikawa D.D."/>
            <person name="Saito Y."/>
            <person name="Kuwahara H."/>
            <person name="Kozuka-Hata H."/>
            <person name="Shin-I T."/>
            <person name="Minakuchi Y."/>
            <person name="Ohishi K."/>
            <person name="Motoyama A."/>
            <person name="Aizu T."/>
            <person name="Enomoto A."/>
            <person name="Kondo K."/>
            <person name="Tanaka S."/>
            <person name="Hara Y."/>
            <person name="Koshikawa S."/>
            <person name="Sagara H."/>
            <person name="Miura T."/>
            <person name="Yokobori S."/>
            <person name="Miyagawa K."/>
            <person name="Suzuki Y."/>
            <person name="Kubo T."/>
            <person name="Oyama M."/>
            <person name="Kohara Y."/>
            <person name="Fujiyama A."/>
            <person name="Arakawa K."/>
            <person name="Katayama T."/>
            <person name="Toyoda A."/>
            <person name="Kunieda T."/>
        </authorList>
    </citation>
    <scope>NUCLEOTIDE SEQUENCE [LARGE SCALE GENOMIC DNA]</scope>
    <source>
        <strain evidence="2 3">YOKOZUNA-1</strain>
    </source>
</reference>
<comment type="caution">
    <text evidence="2">The sequence shown here is derived from an EMBL/GenBank/DDBJ whole genome shotgun (WGS) entry which is preliminary data.</text>
</comment>
<keyword evidence="3" id="KW-1185">Reference proteome</keyword>
<proteinExistence type="predicted"/>
<dbReference type="AlphaFoldDB" id="A0A1D1VL57"/>
<dbReference type="Proteomes" id="UP000186922">
    <property type="component" value="Unassembled WGS sequence"/>
</dbReference>
<evidence type="ECO:0000313" key="3">
    <source>
        <dbReference type="Proteomes" id="UP000186922"/>
    </source>
</evidence>
<sequence>MSPGDMSRTVTHDDPWFPALSAAGKRRKGEPDWVLSKDLQQPRCND</sequence>
<evidence type="ECO:0000313" key="2">
    <source>
        <dbReference type="EMBL" id="GAU99208.1"/>
    </source>
</evidence>
<gene>
    <name evidence="2" type="primary">RvY_10241-1</name>
    <name evidence="2" type="synonym">RvY_10241.1</name>
    <name evidence="2" type="ORF">RvY_10241</name>
</gene>
<name>A0A1D1VL57_RAMVA</name>
<evidence type="ECO:0000256" key="1">
    <source>
        <dbReference type="SAM" id="MobiDB-lite"/>
    </source>
</evidence>
<protein>
    <submittedName>
        <fullName evidence="2">Uncharacterized protein</fullName>
    </submittedName>
</protein>
<accession>A0A1D1VL57</accession>
<feature type="region of interest" description="Disordered" evidence="1">
    <location>
        <begin position="22"/>
        <end position="46"/>
    </location>
</feature>
<dbReference type="EMBL" id="BDGG01000005">
    <property type="protein sequence ID" value="GAU99208.1"/>
    <property type="molecule type" value="Genomic_DNA"/>
</dbReference>
<organism evidence="2 3">
    <name type="scientific">Ramazzottius varieornatus</name>
    <name type="common">Water bear</name>
    <name type="synonym">Tardigrade</name>
    <dbReference type="NCBI Taxonomy" id="947166"/>
    <lineage>
        <taxon>Eukaryota</taxon>
        <taxon>Metazoa</taxon>
        <taxon>Ecdysozoa</taxon>
        <taxon>Tardigrada</taxon>
        <taxon>Eutardigrada</taxon>
        <taxon>Parachela</taxon>
        <taxon>Hypsibioidea</taxon>
        <taxon>Ramazzottiidae</taxon>
        <taxon>Ramazzottius</taxon>
    </lineage>
</organism>